<reference evidence="1" key="1">
    <citation type="journal article" date="2015" name="Nature">
        <title>Complex archaea that bridge the gap between prokaryotes and eukaryotes.</title>
        <authorList>
            <person name="Spang A."/>
            <person name="Saw J.H."/>
            <person name="Jorgensen S.L."/>
            <person name="Zaremba-Niedzwiedzka K."/>
            <person name="Martijn J."/>
            <person name="Lind A.E."/>
            <person name="van Eijk R."/>
            <person name="Schleper C."/>
            <person name="Guy L."/>
            <person name="Ettema T.J."/>
        </authorList>
    </citation>
    <scope>NUCLEOTIDE SEQUENCE</scope>
</reference>
<gene>
    <name evidence="1" type="ORF">LCGC14_1566440</name>
</gene>
<dbReference type="EMBL" id="LAZR01012161">
    <property type="protein sequence ID" value="KKM28442.1"/>
    <property type="molecule type" value="Genomic_DNA"/>
</dbReference>
<organism evidence="1">
    <name type="scientific">marine sediment metagenome</name>
    <dbReference type="NCBI Taxonomy" id="412755"/>
    <lineage>
        <taxon>unclassified sequences</taxon>
        <taxon>metagenomes</taxon>
        <taxon>ecological metagenomes</taxon>
    </lineage>
</organism>
<comment type="caution">
    <text evidence="1">The sequence shown here is derived from an EMBL/GenBank/DDBJ whole genome shotgun (WGS) entry which is preliminary data.</text>
</comment>
<proteinExistence type="predicted"/>
<accession>A0A0F9LLH3</accession>
<dbReference type="AlphaFoldDB" id="A0A0F9LLH3"/>
<name>A0A0F9LLH3_9ZZZZ</name>
<sequence>MKKLSKVNLAKQLSVVLVALTFIVAFIPIAQAKQYGSTMEVSFNPAVFSDPTEPIWVGTISGEIDGTMVFWATGPNPSKDLGHPPGFPWQVHFFTEYWEITDEDGDLIAGIDKGSTGYSNWKFRMNGEVTEATGKYVDLVGHHVHMHGQIEWTEVFVSGVAVGPVIIN</sequence>
<evidence type="ECO:0000313" key="1">
    <source>
        <dbReference type="EMBL" id="KKM28442.1"/>
    </source>
</evidence>
<protein>
    <submittedName>
        <fullName evidence="1">Uncharacterized protein</fullName>
    </submittedName>
</protein>